<sequence length="512" mass="56555">MDGESYPNDTPLSNPLRLSGLELVFVGVGVLMGKGSKSGGCKSASHQLFKDKAKNRVDDLQGMFTNLQSARKESRTIDVAVLEEQVHQMLREWKSELNEPSPASSLQGGSLESFSSDIYRLLQLCEEEDDATSALAAAPKPELDSQKVGDATCFQEGFAVNQGPHAQDFQPIAQYKGSPSVIQNIEVNNLGLPSQLDYIAYDMHQDLEQNYSGFETAGLYGEGEDAMQQISEYLPNICPPPSAFLGPKCALWDCPRPAQGLDWCQDYCSSFHAALALNEGPPGMTPILRPGGIGLKDGLLFAALSAKALGKDVGIPECVGAATAKSPWNAPELFDLIVLEGETVREWLFFDKPRRAFESGNRKQRSLPDYSGRGWHESRKQPMNEFGGLKRSYYMDPQPRKDFEWHLYEYEINKCDASALYRLEFKLVDGKKSAKGKTTNDSVADLQKQLRRLTAEFPSDSKRSVKGRAKATLKDGVENIYSAPNQMTNTSEGFKSGTDDYLVDDVNGYYLT</sequence>
<dbReference type="Proteomes" id="UP000828048">
    <property type="component" value="Chromosome 6"/>
</dbReference>
<protein>
    <submittedName>
        <fullName evidence="1">Uncharacterized protein</fullName>
    </submittedName>
</protein>
<keyword evidence="2" id="KW-1185">Reference proteome</keyword>
<name>A0ACB7XC92_9ERIC</name>
<gene>
    <name evidence="1" type="ORF">Vadar_025969</name>
</gene>
<comment type="caution">
    <text evidence="1">The sequence shown here is derived from an EMBL/GenBank/DDBJ whole genome shotgun (WGS) entry which is preliminary data.</text>
</comment>
<reference evidence="1 2" key="1">
    <citation type="journal article" date="2021" name="Hortic Res">
        <title>High-quality reference genome and annotation aids understanding of berry development for evergreen blueberry (Vaccinium darrowii).</title>
        <authorList>
            <person name="Yu J."/>
            <person name="Hulse-Kemp A.M."/>
            <person name="Babiker E."/>
            <person name="Staton M."/>
        </authorList>
    </citation>
    <scope>NUCLEOTIDE SEQUENCE [LARGE SCALE GENOMIC DNA]</scope>
    <source>
        <strain evidence="2">cv. NJ 8807/NJ 8810</strain>
        <tissue evidence="1">Young leaf</tissue>
    </source>
</reference>
<proteinExistence type="predicted"/>
<organism evidence="1 2">
    <name type="scientific">Vaccinium darrowii</name>
    <dbReference type="NCBI Taxonomy" id="229202"/>
    <lineage>
        <taxon>Eukaryota</taxon>
        <taxon>Viridiplantae</taxon>
        <taxon>Streptophyta</taxon>
        <taxon>Embryophyta</taxon>
        <taxon>Tracheophyta</taxon>
        <taxon>Spermatophyta</taxon>
        <taxon>Magnoliopsida</taxon>
        <taxon>eudicotyledons</taxon>
        <taxon>Gunneridae</taxon>
        <taxon>Pentapetalae</taxon>
        <taxon>asterids</taxon>
        <taxon>Ericales</taxon>
        <taxon>Ericaceae</taxon>
        <taxon>Vaccinioideae</taxon>
        <taxon>Vaccinieae</taxon>
        <taxon>Vaccinium</taxon>
    </lineage>
</organism>
<evidence type="ECO:0000313" key="2">
    <source>
        <dbReference type="Proteomes" id="UP000828048"/>
    </source>
</evidence>
<evidence type="ECO:0000313" key="1">
    <source>
        <dbReference type="EMBL" id="KAH7838407.1"/>
    </source>
</evidence>
<dbReference type="EMBL" id="CM037156">
    <property type="protein sequence ID" value="KAH7838407.1"/>
    <property type="molecule type" value="Genomic_DNA"/>
</dbReference>
<accession>A0ACB7XC92</accession>